<dbReference type="EMBL" id="CP031093">
    <property type="protein sequence ID" value="QCF27330.1"/>
    <property type="molecule type" value="Genomic_DNA"/>
</dbReference>
<dbReference type="Pfam" id="PF04073">
    <property type="entry name" value="tRNA_edit"/>
    <property type="match status" value="1"/>
</dbReference>
<protein>
    <submittedName>
        <fullName evidence="2">Deacylase</fullName>
    </submittedName>
</protein>
<dbReference type="GO" id="GO:0002161">
    <property type="term" value="F:aminoacyl-tRNA deacylase activity"/>
    <property type="evidence" value="ECO:0007669"/>
    <property type="project" value="InterPro"/>
</dbReference>
<accession>A0A4V1D937</accession>
<organism evidence="2 3">
    <name type="scientific">Hydrocarboniclastica marina</name>
    <dbReference type="NCBI Taxonomy" id="2259620"/>
    <lineage>
        <taxon>Bacteria</taxon>
        <taxon>Pseudomonadati</taxon>
        <taxon>Pseudomonadota</taxon>
        <taxon>Gammaproteobacteria</taxon>
        <taxon>Alteromonadales</taxon>
        <taxon>Alteromonadaceae</taxon>
        <taxon>Hydrocarboniclastica</taxon>
    </lineage>
</organism>
<dbReference type="OrthoDB" id="9786549at2"/>
<sequence>MPVQQLKEFLDSQHVSHTCVNHPPAFTAQEIAKHCSIEGEQVAKTVIVELDGKMTMLVLPANWRIRWDRLGKVLDTDFVDLADETEFQALFPHCEVGAMPPFGNLFGMNVYCCESLTRQTELVFSAGSHTESLRMTTDDFLRLVNPVLISQGFNKSGQAKPAWLAGRKKPATLQQGLG</sequence>
<reference evidence="2 3" key="1">
    <citation type="submission" date="2018-07" db="EMBL/GenBank/DDBJ databases">
        <title>Marsedoiliclastica nanhaica gen. nov. sp. nov., a novel marine hydrocarbonoclastic bacterium isolated from an in-situ enriched hydrocarbon-degrading consortium in deep-sea sediment.</title>
        <authorList>
            <person name="Dong C."/>
            <person name="Ma T."/>
            <person name="Liu R."/>
            <person name="Shao Z."/>
        </authorList>
    </citation>
    <scope>NUCLEOTIDE SEQUENCE [LARGE SCALE GENOMIC DNA]</scope>
    <source>
        <strain evidence="3">soil36-7</strain>
    </source>
</reference>
<feature type="domain" description="YbaK/aminoacyl-tRNA synthetase-associated" evidence="1">
    <location>
        <begin position="22"/>
        <end position="143"/>
    </location>
</feature>
<name>A0A4V1D937_9ALTE</name>
<gene>
    <name evidence="2" type="ORF">soil367_16100</name>
</gene>
<dbReference type="SUPFAM" id="SSF55826">
    <property type="entry name" value="YbaK/ProRS associated domain"/>
    <property type="match status" value="1"/>
</dbReference>
<dbReference type="KEGG" id="hmi:soil367_16100"/>
<dbReference type="InterPro" id="IPR036754">
    <property type="entry name" value="YbaK/aa-tRNA-synt-asso_dom_sf"/>
</dbReference>
<evidence type="ECO:0000313" key="2">
    <source>
        <dbReference type="EMBL" id="QCF27330.1"/>
    </source>
</evidence>
<evidence type="ECO:0000259" key="1">
    <source>
        <dbReference type="Pfam" id="PF04073"/>
    </source>
</evidence>
<dbReference type="InterPro" id="IPR007214">
    <property type="entry name" value="YbaK/aa-tRNA-synth-assoc-dom"/>
</dbReference>
<dbReference type="CDD" id="cd04332">
    <property type="entry name" value="YbaK_like"/>
    <property type="match status" value="1"/>
</dbReference>
<proteinExistence type="predicted"/>
<dbReference type="RefSeq" id="WP_136550041.1">
    <property type="nucleotide sequence ID" value="NZ_CP031093.1"/>
</dbReference>
<dbReference type="Proteomes" id="UP000298049">
    <property type="component" value="Chromosome"/>
</dbReference>
<keyword evidence="3" id="KW-1185">Reference proteome</keyword>
<dbReference type="AlphaFoldDB" id="A0A4V1D937"/>
<evidence type="ECO:0000313" key="3">
    <source>
        <dbReference type="Proteomes" id="UP000298049"/>
    </source>
</evidence>
<dbReference type="Gene3D" id="3.90.960.10">
    <property type="entry name" value="YbaK/aminoacyl-tRNA synthetase-associated domain"/>
    <property type="match status" value="1"/>
</dbReference>